<reference evidence="1 2" key="1">
    <citation type="submission" date="2021-07" db="EMBL/GenBank/DDBJ databases">
        <title>The Aristolochia fimbriata genome: insights into angiosperm evolution, floral development and chemical biosynthesis.</title>
        <authorList>
            <person name="Jiao Y."/>
        </authorList>
    </citation>
    <scope>NUCLEOTIDE SEQUENCE [LARGE SCALE GENOMIC DNA]</scope>
    <source>
        <strain evidence="1">IBCAS-2021</strain>
        <tissue evidence="1">Leaf</tissue>
    </source>
</reference>
<proteinExistence type="predicted"/>
<sequence length="83" mass="9371">MGLEVLRYTATKPERITSCNCSTVCLSEDSELESRDPFAGSACPQTVIEHFSLRFVSPLPFSRLTLSGISGDFYRSIYRRPYI</sequence>
<dbReference type="Proteomes" id="UP000825729">
    <property type="component" value="Unassembled WGS sequence"/>
</dbReference>
<evidence type="ECO:0000313" key="1">
    <source>
        <dbReference type="EMBL" id="KAG9443299.1"/>
    </source>
</evidence>
<comment type="caution">
    <text evidence="1">The sequence shown here is derived from an EMBL/GenBank/DDBJ whole genome shotgun (WGS) entry which is preliminary data.</text>
</comment>
<organism evidence="1 2">
    <name type="scientific">Aristolochia fimbriata</name>
    <name type="common">White veined hardy Dutchman's pipe vine</name>
    <dbReference type="NCBI Taxonomy" id="158543"/>
    <lineage>
        <taxon>Eukaryota</taxon>
        <taxon>Viridiplantae</taxon>
        <taxon>Streptophyta</taxon>
        <taxon>Embryophyta</taxon>
        <taxon>Tracheophyta</taxon>
        <taxon>Spermatophyta</taxon>
        <taxon>Magnoliopsida</taxon>
        <taxon>Magnoliidae</taxon>
        <taxon>Piperales</taxon>
        <taxon>Aristolochiaceae</taxon>
        <taxon>Aristolochia</taxon>
    </lineage>
</organism>
<name>A0AAV7E394_ARIFI</name>
<dbReference type="EMBL" id="JAINDJ010000006">
    <property type="protein sequence ID" value="KAG9443299.1"/>
    <property type="molecule type" value="Genomic_DNA"/>
</dbReference>
<evidence type="ECO:0000313" key="2">
    <source>
        <dbReference type="Proteomes" id="UP000825729"/>
    </source>
</evidence>
<keyword evidence="2" id="KW-1185">Reference proteome</keyword>
<dbReference type="AlphaFoldDB" id="A0AAV7E394"/>
<protein>
    <submittedName>
        <fullName evidence="1">Uncharacterized protein</fullName>
    </submittedName>
</protein>
<accession>A0AAV7E394</accession>
<gene>
    <name evidence="1" type="ORF">H6P81_014639</name>
</gene>